<sequence>MRKCISQRKKKDKWSKALVSVWYPREGKRRKGRQNKRWRDEIKAIARRTWMRRAANRNDWKGLEEAFAKEHTD</sequence>
<keyword evidence="2" id="KW-1185">Reference proteome</keyword>
<dbReference type="AlphaFoldDB" id="A0AAU9TZS2"/>
<proteinExistence type="predicted"/>
<protein>
    <recommendedName>
        <fullName evidence="3">Endonuclease-reverse transcriptase</fullName>
    </recommendedName>
</protein>
<evidence type="ECO:0008006" key="3">
    <source>
        <dbReference type="Google" id="ProtNLM"/>
    </source>
</evidence>
<evidence type="ECO:0000313" key="2">
    <source>
        <dbReference type="Proteomes" id="UP001153954"/>
    </source>
</evidence>
<dbReference type="EMBL" id="CAKOGL010000011">
    <property type="protein sequence ID" value="CAH2092458.1"/>
    <property type="molecule type" value="Genomic_DNA"/>
</dbReference>
<name>A0AAU9TZS2_EUPED</name>
<comment type="caution">
    <text evidence="1">The sequence shown here is derived from an EMBL/GenBank/DDBJ whole genome shotgun (WGS) entry which is preliminary data.</text>
</comment>
<evidence type="ECO:0000313" key="1">
    <source>
        <dbReference type="EMBL" id="CAH2092458.1"/>
    </source>
</evidence>
<dbReference type="Proteomes" id="UP001153954">
    <property type="component" value="Unassembled WGS sequence"/>
</dbReference>
<reference evidence="1" key="1">
    <citation type="submission" date="2022-03" db="EMBL/GenBank/DDBJ databases">
        <authorList>
            <person name="Tunstrom K."/>
        </authorList>
    </citation>
    <scope>NUCLEOTIDE SEQUENCE</scope>
</reference>
<organism evidence="1 2">
    <name type="scientific">Euphydryas editha</name>
    <name type="common">Edith's checkerspot</name>
    <dbReference type="NCBI Taxonomy" id="104508"/>
    <lineage>
        <taxon>Eukaryota</taxon>
        <taxon>Metazoa</taxon>
        <taxon>Ecdysozoa</taxon>
        <taxon>Arthropoda</taxon>
        <taxon>Hexapoda</taxon>
        <taxon>Insecta</taxon>
        <taxon>Pterygota</taxon>
        <taxon>Neoptera</taxon>
        <taxon>Endopterygota</taxon>
        <taxon>Lepidoptera</taxon>
        <taxon>Glossata</taxon>
        <taxon>Ditrysia</taxon>
        <taxon>Papilionoidea</taxon>
        <taxon>Nymphalidae</taxon>
        <taxon>Nymphalinae</taxon>
        <taxon>Euphydryas</taxon>
    </lineage>
</organism>
<accession>A0AAU9TZS2</accession>
<gene>
    <name evidence="1" type="ORF">EEDITHA_LOCUS8212</name>
</gene>